<reference evidence="3" key="1">
    <citation type="journal article" date="2019" name="Int. J. Syst. Evol. Microbiol.">
        <title>The Global Catalogue of Microorganisms (GCM) 10K type strain sequencing project: providing services to taxonomists for standard genome sequencing and annotation.</title>
        <authorList>
            <consortium name="The Broad Institute Genomics Platform"/>
            <consortium name="The Broad Institute Genome Sequencing Center for Infectious Disease"/>
            <person name="Wu L."/>
            <person name="Ma J."/>
        </authorList>
    </citation>
    <scope>NUCLEOTIDE SEQUENCE [LARGE SCALE GENOMIC DNA]</scope>
    <source>
        <strain evidence="3">JCM 17919</strain>
    </source>
</reference>
<evidence type="ECO:0008006" key="4">
    <source>
        <dbReference type="Google" id="ProtNLM"/>
    </source>
</evidence>
<evidence type="ECO:0000313" key="3">
    <source>
        <dbReference type="Proteomes" id="UP001501725"/>
    </source>
</evidence>
<evidence type="ECO:0000313" key="2">
    <source>
        <dbReference type="EMBL" id="GAA4345061.1"/>
    </source>
</evidence>
<gene>
    <name evidence="2" type="ORF">GCM10023184_46900</name>
</gene>
<feature type="chain" id="PRO_5047085808" description="DUF4138 domain-containing protein" evidence="1">
    <location>
        <begin position="21"/>
        <end position="260"/>
    </location>
</feature>
<evidence type="ECO:0000256" key="1">
    <source>
        <dbReference type="SAM" id="SignalP"/>
    </source>
</evidence>
<dbReference type="RefSeq" id="WP_345258495.1">
    <property type="nucleotide sequence ID" value="NZ_BAABGY010000020.1"/>
</dbReference>
<protein>
    <recommendedName>
        <fullName evidence="4">DUF4138 domain-containing protein</fullName>
    </recommendedName>
</protein>
<feature type="signal peptide" evidence="1">
    <location>
        <begin position="1"/>
        <end position="20"/>
    </location>
</feature>
<accession>A0ABP8HV13</accession>
<organism evidence="2 3">
    <name type="scientific">Flaviaesturariibacter amylovorans</name>
    <dbReference type="NCBI Taxonomy" id="1084520"/>
    <lineage>
        <taxon>Bacteria</taxon>
        <taxon>Pseudomonadati</taxon>
        <taxon>Bacteroidota</taxon>
        <taxon>Chitinophagia</taxon>
        <taxon>Chitinophagales</taxon>
        <taxon>Chitinophagaceae</taxon>
        <taxon>Flaviaestuariibacter</taxon>
    </lineage>
</organism>
<dbReference type="EMBL" id="BAABGY010000020">
    <property type="protein sequence ID" value="GAA4345061.1"/>
    <property type="molecule type" value="Genomic_DNA"/>
</dbReference>
<proteinExistence type="predicted"/>
<keyword evidence="1" id="KW-0732">Signal</keyword>
<dbReference type="Proteomes" id="UP001501725">
    <property type="component" value="Unassembled WGS sequence"/>
</dbReference>
<keyword evidence="3" id="KW-1185">Reference proteome</keyword>
<comment type="caution">
    <text evidence="2">The sequence shown here is derived from an EMBL/GenBank/DDBJ whole genome shotgun (WGS) entry which is preliminary data.</text>
</comment>
<sequence>MKRCILIAIAALLLALPAGAQKTQTRTRQFVYPPLRAFFTRNPGVHSVRYTVRPGRLPVLRLVTDVQKGSLYSHNLDFSGDRYLFERQHGAWTLPDSLLRMKRNPKAVEHYVEVTVRQDSVFVELTEVFPQKKKPVRKGDDEVDYDQVFTKVEKPVLPVRGLPVLGREAAAALSALPAPGALGDSVFLFQLLIKKDSSVQTYRQLAGDTTAAGSALRGVLDRSGPWSPSEECGRGVHTYLKVFMRVQPDHSVYIELPKRH</sequence>
<name>A0ABP8HV13_9BACT</name>